<evidence type="ECO:0000313" key="1">
    <source>
        <dbReference type="EMBL" id="JAS50298.1"/>
    </source>
</evidence>
<name>A0A1B6FJC9_9HEMI</name>
<dbReference type="PANTHER" id="PTHR47705:SF1">
    <property type="entry name" value="PNP_UDP_1 DOMAIN-CONTAINING PROTEIN"/>
    <property type="match status" value="1"/>
</dbReference>
<protein>
    <submittedName>
        <fullName evidence="1">Uncharacterized protein</fullName>
    </submittedName>
</protein>
<proteinExistence type="predicted"/>
<feature type="non-terminal residue" evidence="1">
    <location>
        <position position="101"/>
    </location>
</feature>
<dbReference type="EMBL" id="GECZ01019471">
    <property type="protein sequence ID" value="JAS50298.1"/>
    <property type="molecule type" value="Transcribed_RNA"/>
</dbReference>
<reference evidence="1" key="1">
    <citation type="submission" date="2015-11" db="EMBL/GenBank/DDBJ databases">
        <title>De novo transcriptome assembly of four potential Pierce s Disease insect vectors from Arizona vineyards.</title>
        <authorList>
            <person name="Tassone E.E."/>
        </authorList>
    </citation>
    <scope>NUCLEOTIDE SEQUENCE</scope>
</reference>
<sequence>KKVKDKFDSNDKDFVTSCKSYLNAGFNALKKLNSEHDFNLPPEDSDKLYMSIGEKDVIQVSHPNPKNQPFKRVEGLPRLHLTPLAAGRIVSKDDQIRQLFA</sequence>
<gene>
    <name evidence="1" type="ORF">g.3111</name>
</gene>
<dbReference type="PANTHER" id="PTHR47705">
    <property type="entry name" value="AGAP000321-PA"/>
    <property type="match status" value="1"/>
</dbReference>
<organism evidence="1">
    <name type="scientific">Cuerna arida</name>
    <dbReference type="NCBI Taxonomy" id="1464854"/>
    <lineage>
        <taxon>Eukaryota</taxon>
        <taxon>Metazoa</taxon>
        <taxon>Ecdysozoa</taxon>
        <taxon>Arthropoda</taxon>
        <taxon>Hexapoda</taxon>
        <taxon>Insecta</taxon>
        <taxon>Pterygota</taxon>
        <taxon>Neoptera</taxon>
        <taxon>Paraneoptera</taxon>
        <taxon>Hemiptera</taxon>
        <taxon>Auchenorrhyncha</taxon>
        <taxon>Membracoidea</taxon>
        <taxon>Cicadellidae</taxon>
        <taxon>Cicadellinae</taxon>
        <taxon>Proconiini</taxon>
        <taxon>Cuerna</taxon>
    </lineage>
</organism>
<accession>A0A1B6FJC9</accession>
<feature type="non-terminal residue" evidence="1">
    <location>
        <position position="1"/>
    </location>
</feature>
<dbReference type="AlphaFoldDB" id="A0A1B6FJC9"/>